<proteinExistence type="predicted"/>
<comment type="caution">
    <text evidence="1">The sequence shown here is derived from an EMBL/GenBank/DDBJ whole genome shotgun (WGS) entry which is preliminary data.</text>
</comment>
<accession>X0SBL0</accession>
<dbReference type="AlphaFoldDB" id="X0SBL0"/>
<organism evidence="1">
    <name type="scientific">marine sediment metagenome</name>
    <dbReference type="NCBI Taxonomy" id="412755"/>
    <lineage>
        <taxon>unclassified sequences</taxon>
        <taxon>metagenomes</taxon>
        <taxon>ecological metagenomes</taxon>
    </lineage>
</organism>
<gene>
    <name evidence="1" type="ORF">S01H1_18189</name>
</gene>
<name>X0SBL0_9ZZZZ</name>
<protein>
    <submittedName>
        <fullName evidence="1">Uncharacterized protein</fullName>
    </submittedName>
</protein>
<dbReference type="EMBL" id="BARS01009706">
    <property type="protein sequence ID" value="GAF78438.1"/>
    <property type="molecule type" value="Genomic_DNA"/>
</dbReference>
<feature type="non-terminal residue" evidence="1">
    <location>
        <position position="1"/>
    </location>
</feature>
<reference evidence="1" key="1">
    <citation type="journal article" date="2014" name="Front. Microbiol.">
        <title>High frequency of phylogenetically diverse reductive dehalogenase-homologous genes in deep subseafloor sedimentary metagenomes.</title>
        <authorList>
            <person name="Kawai M."/>
            <person name="Futagami T."/>
            <person name="Toyoda A."/>
            <person name="Takaki Y."/>
            <person name="Nishi S."/>
            <person name="Hori S."/>
            <person name="Arai W."/>
            <person name="Tsubouchi T."/>
            <person name="Morono Y."/>
            <person name="Uchiyama I."/>
            <person name="Ito T."/>
            <person name="Fujiyama A."/>
            <person name="Inagaki F."/>
            <person name="Takami H."/>
        </authorList>
    </citation>
    <scope>NUCLEOTIDE SEQUENCE</scope>
    <source>
        <strain evidence="1">Expedition CK06-06</strain>
    </source>
</reference>
<evidence type="ECO:0000313" key="1">
    <source>
        <dbReference type="EMBL" id="GAF78438.1"/>
    </source>
</evidence>
<sequence>TNVTVDADTWTDVPASFVIPYVSGFGYVSGSTIEYTNSTSHAFWLLGNVSMTAGQANSLIEVGLETNGVTVVGSTSGQRKFSTTTDAGSVSYGFPLTLEEGDTIGLIIKSDAGQTITIQTWQSGAIRF</sequence>